<evidence type="ECO:0000256" key="2">
    <source>
        <dbReference type="ARBA" id="ARBA00022692"/>
    </source>
</evidence>
<feature type="transmembrane region" description="Helical" evidence="5">
    <location>
        <begin position="61"/>
        <end position="81"/>
    </location>
</feature>
<dbReference type="PANTHER" id="PTHR43243">
    <property type="entry name" value="INNER MEMBRANE TRANSPORTER YGJI-RELATED"/>
    <property type="match status" value="1"/>
</dbReference>
<evidence type="ECO:0000256" key="3">
    <source>
        <dbReference type="ARBA" id="ARBA00022989"/>
    </source>
</evidence>
<evidence type="ECO:0000256" key="5">
    <source>
        <dbReference type="SAM" id="Phobius"/>
    </source>
</evidence>
<keyword evidence="4 5" id="KW-0472">Membrane</keyword>
<dbReference type="FunFam" id="1.20.1740.10:FF:000010">
    <property type="entry name" value="probable cationic amino acid transporter"/>
    <property type="match status" value="1"/>
</dbReference>
<comment type="subcellular location">
    <subcellularLocation>
        <location evidence="1">Membrane</location>
        <topology evidence="1">Multi-pass membrane protein</topology>
    </subcellularLocation>
</comment>
<evidence type="ECO:0000313" key="7">
    <source>
        <dbReference type="EMBL" id="CAF0761137.1"/>
    </source>
</evidence>
<organism evidence="7 8">
    <name type="scientific">Brachionus calyciflorus</name>
    <dbReference type="NCBI Taxonomy" id="104777"/>
    <lineage>
        <taxon>Eukaryota</taxon>
        <taxon>Metazoa</taxon>
        <taxon>Spiralia</taxon>
        <taxon>Gnathifera</taxon>
        <taxon>Rotifera</taxon>
        <taxon>Eurotatoria</taxon>
        <taxon>Monogononta</taxon>
        <taxon>Pseudotrocha</taxon>
        <taxon>Ploima</taxon>
        <taxon>Brachionidae</taxon>
        <taxon>Brachionus</taxon>
    </lineage>
</organism>
<feature type="transmembrane region" description="Helical" evidence="5">
    <location>
        <begin position="290"/>
        <end position="314"/>
    </location>
</feature>
<feature type="transmembrane region" description="Helical" evidence="5">
    <location>
        <begin position="552"/>
        <end position="573"/>
    </location>
</feature>
<dbReference type="Gene3D" id="1.20.1740.10">
    <property type="entry name" value="Amino acid/polyamine transporter I"/>
    <property type="match status" value="2"/>
</dbReference>
<keyword evidence="2 5" id="KW-0812">Transmembrane</keyword>
<dbReference type="PIRSF" id="PIRSF006060">
    <property type="entry name" value="AA_transporter"/>
    <property type="match status" value="1"/>
</dbReference>
<evidence type="ECO:0000313" key="8">
    <source>
        <dbReference type="Proteomes" id="UP000663879"/>
    </source>
</evidence>
<dbReference type="GO" id="GO:0005886">
    <property type="term" value="C:plasma membrane"/>
    <property type="evidence" value="ECO:0007669"/>
    <property type="project" value="TreeGrafter"/>
</dbReference>
<feature type="transmembrane region" description="Helical" evidence="5">
    <location>
        <begin position="386"/>
        <end position="405"/>
    </location>
</feature>
<evidence type="ECO:0000259" key="6">
    <source>
        <dbReference type="Pfam" id="PF13906"/>
    </source>
</evidence>
<dbReference type="InterPro" id="IPR029485">
    <property type="entry name" value="CAT_C"/>
</dbReference>
<dbReference type="OrthoDB" id="3900342at2759"/>
<protein>
    <recommendedName>
        <fullName evidence="6">Cationic amino acid transporter C-terminal domain-containing protein</fullName>
    </recommendedName>
</protein>
<reference evidence="7" key="1">
    <citation type="submission" date="2021-02" db="EMBL/GenBank/DDBJ databases">
        <authorList>
            <person name="Nowell W R."/>
        </authorList>
    </citation>
    <scope>NUCLEOTIDE SEQUENCE</scope>
    <source>
        <strain evidence="7">Ploen Becks lab</strain>
    </source>
</reference>
<feature type="transmembrane region" description="Helical" evidence="5">
    <location>
        <begin position="157"/>
        <end position="177"/>
    </location>
</feature>
<evidence type="ECO:0000256" key="1">
    <source>
        <dbReference type="ARBA" id="ARBA00004141"/>
    </source>
</evidence>
<dbReference type="AlphaFoldDB" id="A0A813Q2S6"/>
<dbReference type="Proteomes" id="UP000663879">
    <property type="component" value="Unassembled WGS sequence"/>
</dbReference>
<feature type="transmembrane region" description="Helical" evidence="5">
    <location>
        <begin position="183"/>
        <end position="205"/>
    </location>
</feature>
<feature type="transmembrane region" description="Helical" evidence="5">
    <location>
        <begin position="519"/>
        <end position="540"/>
    </location>
</feature>
<feature type="transmembrane region" description="Helical" evidence="5">
    <location>
        <begin position="493"/>
        <end position="513"/>
    </location>
</feature>
<feature type="transmembrane region" description="Helical" evidence="5">
    <location>
        <begin position="93"/>
        <end position="111"/>
    </location>
</feature>
<sequence length="643" mass="71599">MPFTFDYIFRKKNLDNDLLEKTQLSRVLGLLDITALGISSTLGSGIYVLSGAVITQYSGPGIIFSFIIAAFATLLSGLCYAELGAKVPRSGSAYIYIYVTIGEFFGFIMGWDLILEYVIGVSASTNSLSQYINSLAGDKIREYLRNAIPINIRSLASYPDFLAFGLAIVITILLLVGVKESTFLNKLFTVFNILIILFITICGAIKADFKNWSVQADYNQTYLSNLTNYSPPYSCSAESERCGKGGFIPFGMNGIVGGAAKCFYAYIGFDTIASAGEETLRPKRNIPLSIIITLIVVTILYCGLSLVITLMIPYHLLDPNIPLPQAFEYVHLTWAKHVVSIGAVVSLSTCLYASMFPLPRIVYAMSSDGLIFGCFSKILPKFKTPYIACIVSGLLAGIFSSLLDLNELVDMMSIGTLIAYSLVTVCVMILRYKPSKSSKFFEINKNISMITLKEGKKLKNRSVVGLVFGESSQSIFLRLFKPNSDCSVLTSRIVNIFCVIEILAIIAICILVSSTINFHFYIIIILALLFLIVILCMLVIWRQPQNEEITTFKAPLVPLLPTVSLFFNIYLIMSLTLTSWIRFFVWFGLGVIVYMVYGVRNSVENTNQNERNFLCPCMTKKPKQNFENSVQNEEFQFEETSFQ</sequence>
<feature type="domain" description="Cationic amino acid transporter C-terminal" evidence="6">
    <location>
        <begin position="552"/>
        <end position="602"/>
    </location>
</feature>
<evidence type="ECO:0000256" key="4">
    <source>
        <dbReference type="ARBA" id="ARBA00023136"/>
    </source>
</evidence>
<comment type="caution">
    <text evidence="7">The sequence shown here is derived from an EMBL/GenBank/DDBJ whole genome shotgun (WGS) entry which is preliminary data.</text>
</comment>
<feature type="transmembrane region" description="Helical" evidence="5">
    <location>
        <begin position="27"/>
        <end position="49"/>
    </location>
</feature>
<dbReference type="GO" id="GO:0015171">
    <property type="term" value="F:amino acid transmembrane transporter activity"/>
    <property type="evidence" value="ECO:0007669"/>
    <property type="project" value="TreeGrafter"/>
</dbReference>
<keyword evidence="3 5" id="KW-1133">Transmembrane helix</keyword>
<feature type="transmembrane region" description="Helical" evidence="5">
    <location>
        <begin position="411"/>
        <end position="430"/>
    </location>
</feature>
<dbReference type="PANTHER" id="PTHR43243:SF105">
    <property type="entry name" value="CATIONIC AMINO ACID TRANSPORTER C-TERMINAL DOMAIN-CONTAINING PROTEIN"/>
    <property type="match status" value="1"/>
</dbReference>
<dbReference type="EMBL" id="CAJNOC010000433">
    <property type="protein sequence ID" value="CAF0761137.1"/>
    <property type="molecule type" value="Genomic_DNA"/>
</dbReference>
<name>A0A813Q2S6_9BILA</name>
<dbReference type="Pfam" id="PF13520">
    <property type="entry name" value="AA_permease_2"/>
    <property type="match status" value="1"/>
</dbReference>
<gene>
    <name evidence="7" type="ORF">OXX778_LOCUS4437</name>
</gene>
<proteinExistence type="predicted"/>
<accession>A0A813Q2S6</accession>
<feature type="transmembrane region" description="Helical" evidence="5">
    <location>
        <begin position="579"/>
        <end position="597"/>
    </location>
</feature>
<feature type="transmembrane region" description="Helical" evidence="5">
    <location>
        <begin position="334"/>
        <end position="355"/>
    </location>
</feature>
<dbReference type="Pfam" id="PF13906">
    <property type="entry name" value="AA_permease_C"/>
    <property type="match status" value="1"/>
</dbReference>
<keyword evidence="8" id="KW-1185">Reference proteome</keyword>
<dbReference type="InterPro" id="IPR002293">
    <property type="entry name" value="AA/rel_permease1"/>
</dbReference>